<reference evidence="3" key="1">
    <citation type="submission" date="2014-09" db="EMBL/GenBank/DDBJ databases">
        <authorList>
            <person name="Illeghems K.G."/>
        </authorList>
    </citation>
    <scope>NUCLEOTIDE SEQUENCE [LARGE SCALE GENOMIC DNA]</scope>
    <source>
        <strain evidence="3">LMG 23848T</strain>
    </source>
</reference>
<dbReference type="InterPro" id="IPR005624">
    <property type="entry name" value="PduO/GlcC-like"/>
</dbReference>
<evidence type="ECO:0000313" key="2">
    <source>
        <dbReference type="EMBL" id="NHO38928.1"/>
    </source>
</evidence>
<dbReference type="InterPro" id="IPR052517">
    <property type="entry name" value="GlcG_carb_metab_protein"/>
</dbReference>
<dbReference type="PANTHER" id="PTHR34309:SF10">
    <property type="entry name" value="SLR1406 PROTEIN"/>
    <property type="match status" value="1"/>
</dbReference>
<proteinExistence type="predicted"/>
<evidence type="ECO:0000313" key="3">
    <source>
        <dbReference type="Proteomes" id="UP000068250"/>
    </source>
</evidence>
<dbReference type="Gene3D" id="3.30.450.150">
    <property type="entry name" value="Haem-degrading domain"/>
    <property type="match status" value="1"/>
</dbReference>
<dbReference type="Proteomes" id="UP000657200">
    <property type="component" value="Unassembled WGS sequence"/>
</dbReference>
<dbReference type="STRING" id="431306.AGA_2404"/>
<dbReference type="OrthoDB" id="9815788at2"/>
<accession>A0A0U5F5R8</accession>
<reference evidence="1" key="2">
    <citation type="submission" date="2014-09" db="EMBL/GenBank/DDBJ databases">
        <authorList>
            <person name="Magalhaes I.L.F."/>
            <person name="Oliveira U."/>
            <person name="Santos F.R."/>
            <person name="Vidigal T.H.D.A."/>
            <person name="Brescovit A.D."/>
            <person name="Santos A.J."/>
        </authorList>
    </citation>
    <scope>NUCLEOTIDE SEQUENCE</scope>
    <source>
        <strain evidence="1">LMG 23848T</strain>
    </source>
</reference>
<protein>
    <submittedName>
        <fullName evidence="2">Heme-binding protein</fullName>
    </submittedName>
</protein>
<dbReference type="PATRIC" id="fig|431306.5.peg.2480"/>
<dbReference type="EMBL" id="WOTE01000002">
    <property type="protein sequence ID" value="NHO38928.1"/>
    <property type="molecule type" value="Genomic_DNA"/>
</dbReference>
<gene>
    <name evidence="1" type="ORF">AGA_2404</name>
    <name evidence="2" type="ORF">GOB80_04355</name>
</gene>
<dbReference type="SUPFAM" id="SSF143744">
    <property type="entry name" value="GlcG-like"/>
    <property type="match status" value="1"/>
</dbReference>
<sequence length="133" mass="13413">MTLTYEQAQCALQAALSKATELEIAVCVAVCDAGGRLVAFARMDQSNWASIYGCQGKALTAAATRCQSGAIPPTSVVMNRIAELEGQNMIYAKGAVPLLRDGTLLGAVGVGGASADMDEACALAGAAALGCEA</sequence>
<dbReference type="InterPro" id="IPR038084">
    <property type="entry name" value="PduO/GlcC-like_sf"/>
</dbReference>
<dbReference type="RefSeq" id="WP_059024378.1">
    <property type="nucleotide sequence ID" value="NZ_LN609302.1"/>
</dbReference>
<dbReference type="AlphaFoldDB" id="A0A0U5F5R8"/>
<evidence type="ECO:0000313" key="4">
    <source>
        <dbReference type="Proteomes" id="UP000657200"/>
    </source>
</evidence>
<keyword evidence="4" id="KW-1185">Reference proteome</keyword>
<reference evidence="2 4" key="3">
    <citation type="journal article" date="2020" name="Int. J. Syst. Evol. Microbiol.">
        <title>Novel acetic acid bacteria from cider fermentations: Acetobacter conturbans sp. nov. and Acetobacter fallax sp. nov.</title>
        <authorList>
            <person name="Sombolestani A.S."/>
            <person name="Cleenwerck I."/>
            <person name="Cnockaert M."/>
            <person name="Borremans W."/>
            <person name="Wieme A.D."/>
            <person name="De Vuyst L."/>
            <person name="Vandamme P."/>
        </authorList>
    </citation>
    <scope>NUCLEOTIDE SEQUENCE [LARGE SCALE GENOMIC DNA]</scope>
    <source>
        <strain evidence="2 4">LMG 23848</strain>
    </source>
</reference>
<dbReference type="PANTHER" id="PTHR34309">
    <property type="entry name" value="SLR1406 PROTEIN"/>
    <property type="match status" value="1"/>
</dbReference>
<name>A0A0U5F5R8_9PROT</name>
<dbReference type="Pfam" id="PF03928">
    <property type="entry name" value="HbpS-like"/>
    <property type="match status" value="1"/>
</dbReference>
<dbReference type="Proteomes" id="UP000068250">
    <property type="component" value="Chromosome I"/>
</dbReference>
<dbReference type="EMBL" id="LN609302">
    <property type="protein sequence ID" value="CEF57092.1"/>
    <property type="molecule type" value="Genomic_DNA"/>
</dbReference>
<evidence type="ECO:0000313" key="1">
    <source>
        <dbReference type="EMBL" id="CEF57092.1"/>
    </source>
</evidence>
<organism evidence="1 3">
    <name type="scientific">Acetobacter ghanensis</name>
    <dbReference type="NCBI Taxonomy" id="431306"/>
    <lineage>
        <taxon>Bacteria</taxon>
        <taxon>Pseudomonadati</taxon>
        <taxon>Pseudomonadota</taxon>
        <taxon>Alphaproteobacteria</taxon>
        <taxon>Acetobacterales</taxon>
        <taxon>Acetobacteraceae</taxon>
        <taxon>Acetobacter</taxon>
    </lineage>
</organism>